<dbReference type="InterPro" id="IPR000086">
    <property type="entry name" value="NUDIX_hydrolase_dom"/>
</dbReference>
<dbReference type="PROSITE" id="PS00893">
    <property type="entry name" value="NUDIX_BOX"/>
    <property type="match status" value="1"/>
</dbReference>
<keyword evidence="6" id="KW-0460">Magnesium</keyword>
<evidence type="ECO:0000259" key="8">
    <source>
        <dbReference type="PROSITE" id="PS51462"/>
    </source>
</evidence>
<name>A0A3B0YEM2_9ZZZZ</name>
<evidence type="ECO:0000256" key="6">
    <source>
        <dbReference type="ARBA" id="ARBA00022842"/>
    </source>
</evidence>
<dbReference type="PANTHER" id="PTHR42904">
    <property type="entry name" value="NUDIX HYDROLASE, NUDC SUBFAMILY"/>
    <property type="match status" value="1"/>
</dbReference>
<dbReference type="PANTHER" id="PTHR42904:SF6">
    <property type="entry name" value="NAD-CAPPED RNA HYDROLASE NUDT12"/>
    <property type="match status" value="1"/>
</dbReference>
<evidence type="ECO:0000256" key="2">
    <source>
        <dbReference type="ARBA" id="ARBA00001947"/>
    </source>
</evidence>
<proteinExistence type="inferred from homology"/>
<keyword evidence="5" id="KW-0378">Hydrolase</keyword>
<dbReference type="AlphaFoldDB" id="A0A3B0YEM2"/>
<dbReference type="SUPFAM" id="SSF55811">
    <property type="entry name" value="Nudix"/>
    <property type="match status" value="1"/>
</dbReference>
<dbReference type="GO" id="GO:0046872">
    <property type="term" value="F:metal ion binding"/>
    <property type="evidence" value="ECO:0007669"/>
    <property type="project" value="UniProtKB-KW"/>
</dbReference>
<comment type="cofactor">
    <cofactor evidence="2">
        <name>Zn(2+)</name>
        <dbReference type="ChEBI" id="CHEBI:29105"/>
    </cofactor>
</comment>
<evidence type="ECO:0000256" key="7">
    <source>
        <dbReference type="ARBA" id="ARBA00023679"/>
    </source>
</evidence>
<sequence>MKYCPLCKAELLAQVHEGKSRLSCSSYDCDYVFWNSPTPVVLAIVNYQGQYVITNNAAWPEWKYSLISGFVDANEDSQKAIEREVYEELRLESTSTTLITVSLFERLNQLMISYYVEAQGELILNSENRAFKLLNEEEIIHWSFGLGATPAVQKWFVEK</sequence>
<organism evidence="9">
    <name type="scientific">hydrothermal vent metagenome</name>
    <dbReference type="NCBI Taxonomy" id="652676"/>
    <lineage>
        <taxon>unclassified sequences</taxon>
        <taxon>metagenomes</taxon>
        <taxon>ecological metagenomes</taxon>
    </lineage>
</organism>
<keyword evidence="4" id="KW-0479">Metal-binding</keyword>
<gene>
    <name evidence="9" type="ORF">MNBD_GAMMA12-2746</name>
</gene>
<reference evidence="9" key="1">
    <citation type="submission" date="2018-06" db="EMBL/GenBank/DDBJ databases">
        <authorList>
            <person name="Zhirakovskaya E."/>
        </authorList>
    </citation>
    <scope>NUCLEOTIDE SEQUENCE</scope>
</reference>
<comment type="similarity">
    <text evidence="3">Belongs to the Nudix hydrolase family. NudC subfamily.</text>
</comment>
<dbReference type="InterPro" id="IPR050241">
    <property type="entry name" value="NAD-cap_RNA_hydrolase_NudC"/>
</dbReference>
<evidence type="ECO:0000256" key="5">
    <source>
        <dbReference type="ARBA" id="ARBA00022801"/>
    </source>
</evidence>
<dbReference type="GO" id="GO:0019677">
    <property type="term" value="P:NAD+ catabolic process"/>
    <property type="evidence" value="ECO:0007669"/>
    <property type="project" value="TreeGrafter"/>
</dbReference>
<dbReference type="EMBL" id="UOFL01000050">
    <property type="protein sequence ID" value="VAW74087.1"/>
    <property type="molecule type" value="Genomic_DNA"/>
</dbReference>
<accession>A0A3B0YEM2</accession>
<protein>
    <recommendedName>
        <fullName evidence="8">Nudix hydrolase domain-containing protein</fullName>
    </recommendedName>
</protein>
<feature type="domain" description="Nudix hydrolase" evidence="8">
    <location>
        <begin position="35"/>
        <end position="158"/>
    </location>
</feature>
<dbReference type="GO" id="GO:0035529">
    <property type="term" value="F:NADH pyrophosphatase activity"/>
    <property type="evidence" value="ECO:0007669"/>
    <property type="project" value="TreeGrafter"/>
</dbReference>
<dbReference type="InterPro" id="IPR020084">
    <property type="entry name" value="NUDIX_hydrolase_CS"/>
</dbReference>
<evidence type="ECO:0000256" key="4">
    <source>
        <dbReference type="ARBA" id="ARBA00022723"/>
    </source>
</evidence>
<evidence type="ECO:0000256" key="3">
    <source>
        <dbReference type="ARBA" id="ARBA00009595"/>
    </source>
</evidence>
<dbReference type="InterPro" id="IPR015797">
    <property type="entry name" value="NUDIX_hydrolase-like_dom_sf"/>
</dbReference>
<comment type="cofactor">
    <cofactor evidence="1">
        <name>Mg(2+)</name>
        <dbReference type="ChEBI" id="CHEBI:18420"/>
    </cofactor>
</comment>
<dbReference type="PROSITE" id="PS51462">
    <property type="entry name" value="NUDIX"/>
    <property type="match status" value="1"/>
</dbReference>
<comment type="catalytic activity">
    <reaction evidence="7">
        <text>a 5'-end NAD(+)-phospho-ribonucleoside in mRNA + H2O = a 5'-end phospho-adenosine-phospho-ribonucleoside in mRNA + beta-nicotinamide D-ribonucleotide + 2 H(+)</text>
        <dbReference type="Rhea" id="RHEA:60876"/>
        <dbReference type="Rhea" id="RHEA-COMP:15698"/>
        <dbReference type="Rhea" id="RHEA-COMP:15719"/>
        <dbReference type="ChEBI" id="CHEBI:14649"/>
        <dbReference type="ChEBI" id="CHEBI:15377"/>
        <dbReference type="ChEBI" id="CHEBI:15378"/>
        <dbReference type="ChEBI" id="CHEBI:144029"/>
        <dbReference type="ChEBI" id="CHEBI:144051"/>
    </reaction>
    <physiologicalReaction direction="left-to-right" evidence="7">
        <dbReference type="Rhea" id="RHEA:60877"/>
    </physiologicalReaction>
</comment>
<dbReference type="Pfam" id="PF00293">
    <property type="entry name" value="NUDIX"/>
    <property type="match status" value="1"/>
</dbReference>
<evidence type="ECO:0000313" key="9">
    <source>
        <dbReference type="EMBL" id="VAW74087.1"/>
    </source>
</evidence>
<dbReference type="GO" id="GO:0005829">
    <property type="term" value="C:cytosol"/>
    <property type="evidence" value="ECO:0007669"/>
    <property type="project" value="TreeGrafter"/>
</dbReference>
<evidence type="ECO:0000256" key="1">
    <source>
        <dbReference type="ARBA" id="ARBA00001946"/>
    </source>
</evidence>
<dbReference type="GO" id="GO:0006742">
    <property type="term" value="P:NADP+ catabolic process"/>
    <property type="evidence" value="ECO:0007669"/>
    <property type="project" value="TreeGrafter"/>
</dbReference>
<dbReference type="Gene3D" id="3.90.79.10">
    <property type="entry name" value="Nucleoside Triphosphate Pyrophosphohydrolase"/>
    <property type="match status" value="1"/>
</dbReference>